<evidence type="ECO:0000313" key="8">
    <source>
        <dbReference type="EMBL" id="KAK9497542.1"/>
    </source>
</evidence>
<dbReference type="EMBL" id="JAPXFL010000014">
    <property type="protein sequence ID" value="KAK9497542.1"/>
    <property type="molecule type" value="Genomic_DNA"/>
</dbReference>
<comment type="subcellular location">
    <subcellularLocation>
        <location evidence="1">Membrane</location>
        <topology evidence="1">Single-pass membrane protein</topology>
    </subcellularLocation>
</comment>
<evidence type="ECO:0000313" key="9">
    <source>
        <dbReference type="Proteomes" id="UP001461498"/>
    </source>
</evidence>
<evidence type="ECO:0000256" key="4">
    <source>
        <dbReference type="SAM" id="MobiDB-lite"/>
    </source>
</evidence>
<dbReference type="InterPro" id="IPR003599">
    <property type="entry name" value="Ig_sub"/>
</dbReference>
<dbReference type="PANTHER" id="PTHR23278">
    <property type="entry name" value="SIDESTEP PROTEIN"/>
    <property type="match status" value="1"/>
</dbReference>
<evidence type="ECO:0000259" key="6">
    <source>
        <dbReference type="PROSITE" id="PS50835"/>
    </source>
</evidence>
<dbReference type="PROSITE" id="PS50853">
    <property type="entry name" value="FN3"/>
    <property type="match status" value="1"/>
</dbReference>
<keyword evidence="5" id="KW-1133">Transmembrane helix</keyword>
<gene>
    <name evidence="8" type="ORF">O3M35_004243</name>
</gene>
<feature type="transmembrane region" description="Helical" evidence="5">
    <location>
        <begin position="593"/>
        <end position="615"/>
    </location>
</feature>
<evidence type="ECO:0000256" key="1">
    <source>
        <dbReference type="ARBA" id="ARBA00004167"/>
    </source>
</evidence>
<evidence type="ECO:0000256" key="2">
    <source>
        <dbReference type="ARBA" id="ARBA00023136"/>
    </source>
</evidence>
<dbReference type="SUPFAM" id="SSF48726">
    <property type="entry name" value="Immunoglobulin"/>
    <property type="match status" value="5"/>
</dbReference>
<protein>
    <submittedName>
        <fullName evidence="8">Uncharacterized protein</fullName>
    </submittedName>
</protein>
<accession>A0AAW1CGX6</accession>
<dbReference type="InterPro" id="IPR013162">
    <property type="entry name" value="CD80_C2-set"/>
</dbReference>
<dbReference type="InterPro" id="IPR003961">
    <property type="entry name" value="FN3_dom"/>
</dbReference>
<feature type="domain" description="Fibronectin type-III" evidence="7">
    <location>
        <begin position="488"/>
        <end position="578"/>
    </location>
</feature>
<comment type="caution">
    <text evidence="8">The sequence shown here is derived from an EMBL/GenBank/DDBJ whole genome shotgun (WGS) entry which is preliminary data.</text>
</comment>
<dbReference type="Gene3D" id="2.60.40.10">
    <property type="entry name" value="Immunoglobulins"/>
    <property type="match status" value="6"/>
</dbReference>
<dbReference type="SMART" id="SM00409">
    <property type="entry name" value="IG"/>
    <property type="match status" value="5"/>
</dbReference>
<name>A0AAW1CGX6_9HEMI</name>
<dbReference type="SUPFAM" id="SSF49265">
    <property type="entry name" value="Fibronectin type III"/>
    <property type="match status" value="1"/>
</dbReference>
<sequence>MVLWFKDSDGEPLYSFDVRGRNYGQAKLWSSPTAFGDRAFFRTATETAQLRVDDLRLSDEGIYRCRVDFRNSPTRNSKINLTVIVPPEKPVIYDAKRRDRTKLLEPYNEGADVNLVCEVSSGRPRPRVVWYLENTLIDDSYEQRPDGVTVNHLSFPNIGRQHLNARLICHASNTNLTPPATKVVILDVNLKPIAVDILNKERHISADKRYDVECKARGSRPEAVVTWWKGSRQIKRIAKNVADEGNQSVSILSFIPVIDDDGKHLTCRAENPWIPDSAMEAKWKLDVHYMPVVTLKMGSSLNPDDIKEGDDVYFECNIRANPKAYRLAWFHNGQELHHNVSGGVILSDHSLVLQGVTRNTAGEFTCLAANTEGKGTSNPVNLKVMYVPRCREEKEELLGALKQETVVLKCEVDANPPLVTFKWTFNNSGEPAEVPPSRYTASGLGSTLNYTPVSEMDYGTLSCWGTNKVGEQKTPCLYQVIAAGRPFPVVNCSVTNQSWDVVEVSCEEGFNGGLPQWFLVEALELPSLNLRLNISSAQPTFRLTGLEPGRDYQLLLYAANGKGRSEPTIIETVSFKGVAKYTGNMGTLQISPLVVILCATSAALLAVSCGVGMALRRRRTASPATLKVPMDTDQVQHTQRSPQDESDPDLIPNKYERRPLKSFIKMYKTPPQRRKRKEDFDGNEEEGRRLEEEYDINGIRGSAISNVSDILLVKSHQKHGPQVVTSNNRIQESCI</sequence>
<feature type="compositionally biased region" description="Basic and acidic residues" evidence="4">
    <location>
        <begin position="677"/>
        <end position="688"/>
    </location>
</feature>
<keyword evidence="2 5" id="KW-0472">Membrane</keyword>
<dbReference type="SMART" id="SM00408">
    <property type="entry name" value="IGc2"/>
    <property type="match status" value="4"/>
</dbReference>
<feature type="domain" description="Ig-like" evidence="6">
    <location>
        <begin position="192"/>
        <end position="286"/>
    </location>
</feature>
<dbReference type="PROSITE" id="PS50835">
    <property type="entry name" value="IG_LIKE"/>
    <property type="match status" value="5"/>
</dbReference>
<dbReference type="GO" id="GO:0016020">
    <property type="term" value="C:membrane"/>
    <property type="evidence" value="ECO:0007669"/>
    <property type="project" value="UniProtKB-SubCell"/>
</dbReference>
<dbReference type="InterPro" id="IPR036179">
    <property type="entry name" value="Ig-like_dom_sf"/>
</dbReference>
<dbReference type="PANTHER" id="PTHR23278:SF28">
    <property type="entry name" value="SIDESTEP IV, ISOFORM C"/>
    <property type="match status" value="1"/>
</dbReference>
<dbReference type="CDD" id="cd00096">
    <property type="entry name" value="Ig"/>
    <property type="match status" value="1"/>
</dbReference>
<proteinExistence type="predicted"/>
<evidence type="ECO:0000256" key="3">
    <source>
        <dbReference type="ARBA" id="ARBA00023157"/>
    </source>
</evidence>
<dbReference type="InterPro" id="IPR013783">
    <property type="entry name" value="Ig-like_fold"/>
</dbReference>
<dbReference type="Proteomes" id="UP001461498">
    <property type="component" value="Unassembled WGS sequence"/>
</dbReference>
<keyword evidence="3" id="KW-1015">Disulfide bond</keyword>
<dbReference type="AlphaFoldDB" id="A0AAW1CGX6"/>
<feature type="domain" description="Ig-like" evidence="6">
    <location>
        <begin position="1"/>
        <end position="82"/>
    </location>
</feature>
<feature type="region of interest" description="Disordered" evidence="4">
    <location>
        <begin position="622"/>
        <end position="688"/>
    </location>
</feature>
<feature type="domain" description="Ig-like" evidence="6">
    <location>
        <begin position="90"/>
        <end position="185"/>
    </location>
</feature>
<reference evidence="8 9" key="1">
    <citation type="submission" date="2022-12" db="EMBL/GenBank/DDBJ databases">
        <title>Chromosome-level genome assembly of true bugs.</title>
        <authorList>
            <person name="Ma L."/>
            <person name="Li H."/>
        </authorList>
    </citation>
    <scope>NUCLEOTIDE SEQUENCE [LARGE SCALE GENOMIC DNA]</scope>
    <source>
        <strain evidence="8">Lab_2022b</strain>
    </source>
</reference>
<dbReference type="InterPro" id="IPR003598">
    <property type="entry name" value="Ig_sub2"/>
</dbReference>
<dbReference type="InterPro" id="IPR007110">
    <property type="entry name" value="Ig-like_dom"/>
</dbReference>
<evidence type="ECO:0000256" key="5">
    <source>
        <dbReference type="SAM" id="Phobius"/>
    </source>
</evidence>
<feature type="domain" description="Ig-like" evidence="6">
    <location>
        <begin position="388"/>
        <end position="463"/>
    </location>
</feature>
<keyword evidence="5" id="KW-0812">Transmembrane</keyword>
<evidence type="ECO:0000259" key="7">
    <source>
        <dbReference type="PROSITE" id="PS50853"/>
    </source>
</evidence>
<dbReference type="Pfam" id="PF13927">
    <property type="entry name" value="Ig_3"/>
    <property type="match status" value="2"/>
</dbReference>
<dbReference type="InterPro" id="IPR036116">
    <property type="entry name" value="FN3_sf"/>
</dbReference>
<dbReference type="Pfam" id="PF08205">
    <property type="entry name" value="C2-set_2"/>
    <property type="match status" value="1"/>
</dbReference>
<dbReference type="CDD" id="cd00063">
    <property type="entry name" value="FN3"/>
    <property type="match status" value="1"/>
</dbReference>
<organism evidence="8 9">
    <name type="scientific">Rhynocoris fuscipes</name>
    <dbReference type="NCBI Taxonomy" id="488301"/>
    <lineage>
        <taxon>Eukaryota</taxon>
        <taxon>Metazoa</taxon>
        <taxon>Ecdysozoa</taxon>
        <taxon>Arthropoda</taxon>
        <taxon>Hexapoda</taxon>
        <taxon>Insecta</taxon>
        <taxon>Pterygota</taxon>
        <taxon>Neoptera</taxon>
        <taxon>Paraneoptera</taxon>
        <taxon>Hemiptera</taxon>
        <taxon>Heteroptera</taxon>
        <taxon>Panheteroptera</taxon>
        <taxon>Cimicomorpha</taxon>
        <taxon>Reduviidae</taxon>
        <taxon>Harpactorinae</taxon>
        <taxon>Harpactorini</taxon>
        <taxon>Rhynocoris</taxon>
    </lineage>
</organism>
<feature type="domain" description="Ig-like" evidence="6">
    <location>
        <begin position="291"/>
        <end position="383"/>
    </location>
</feature>
<keyword evidence="9" id="KW-1185">Reference proteome</keyword>